<evidence type="ECO:0000259" key="5">
    <source>
        <dbReference type="SMART" id="SM00322"/>
    </source>
</evidence>
<evidence type="ECO:0000256" key="2">
    <source>
        <dbReference type="PROSITE-ProRule" id="PRU00117"/>
    </source>
</evidence>
<organism evidence="6 7">
    <name type="scientific">Crotalaria pallida</name>
    <name type="common">Smooth rattlebox</name>
    <name type="synonym">Crotalaria striata</name>
    <dbReference type="NCBI Taxonomy" id="3830"/>
    <lineage>
        <taxon>Eukaryota</taxon>
        <taxon>Viridiplantae</taxon>
        <taxon>Streptophyta</taxon>
        <taxon>Embryophyta</taxon>
        <taxon>Tracheophyta</taxon>
        <taxon>Spermatophyta</taxon>
        <taxon>Magnoliopsida</taxon>
        <taxon>eudicotyledons</taxon>
        <taxon>Gunneridae</taxon>
        <taxon>Pentapetalae</taxon>
        <taxon>rosids</taxon>
        <taxon>fabids</taxon>
        <taxon>Fabales</taxon>
        <taxon>Fabaceae</taxon>
        <taxon>Papilionoideae</taxon>
        <taxon>50 kb inversion clade</taxon>
        <taxon>genistoids sensu lato</taxon>
        <taxon>core genistoids</taxon>
        <taxon>Crotalarieae</taxon>
        <taxon>Crotalaria</taxon>
    </lineage>
</organism>
<keyword evidence="2" id="KW-0694">RNA-binding</keyword>
<dbReference type="InterPro" id="IPR036612">
    <property type="entry name" value="KH_dom_type_1_sf"/>
</dbReference>
<reference evidence="6 7" key="1">
    <citation type="submission" date="2024-01" db="EMBL/GenBank/DDBJ databases">
        <title>The genomes of 5 underutilized Papilionoideae crops provide insights into root nodulation and disease resistanc.</title>
        <authorList>
            <person name="Yuan L."/>
        </authorList>
    </citation>
    <scope>NUCLEOTIDE SEQUENCE [LARGE SCALE GENOMIC DNA]</scope>
    <source>
        <strain evidence="6">ZHUSHIDOU_FW_LH</strain>
        <tissue evidence="6">Leaf</tissue>
    </source>
</reference>
<name>A0AAN9E369_CROPI</name>
<feature type="chain" id="PRO_5042865412" description="K Homology domain-containing protein" evidence="4">
    <location>
        <begin position="22"/>
        <end position="657"/>
    </location>
</feature>
<proteinExistence type="predicted"/>
<evidence type="ECO:0000256" key="4">
    <source>
        <dbReference type="SAM" id="SignalP"/>
    </source>
</evidence>
<feature type="region of interest" description="Disordered" evidence="3">
    <location>
        <begin position="635"/>
        <end position="657"/>
    </location>
</feature>
<keyword evidence="7" id="KW-1185">Reference proteome</keyword>
<dbReference type="InterPro" id="IPR004088">
    <property type="entry name" value="KH_dom_type_1"/>
</dbReference>
<dbReference type="SMART" id="SM00322">
    <property type="entry name" value="KH"/>
    <property type="match status" value="2"/>
</dbReference>
<evidence type="ECO:0000256" key="3">
    <source>
        <dbReference type="SAM" id="MobiDB-lite"/>
    </source>
</evidence>
<gene>
    <name evidence="6" type="ORF">RIF29_40235</name>
</gene>
<feature type="signal peptide" evidence="4">
    <location>
        <begin position="1"/>
        <end position="21"/>
    </location>
</feature>
<dbReference type="Gene3D" id="3.30.1370.10">
    <property type="entry name" value="K Homology domain, type 1"/>
    <property type="match status" value="2"/>
</dbReference>
<keyword evidence="4" id="KW-0732">Signal</keyword>
<dbReference type="InterPro" id="IPR004087">
    <property type="entry name" value="KH_dom"/>
</dbReference>
<dbReference type="EMBL" id="JAYWIO010000008">
    <property type="protein sequence ID" value="KAK7245394.1"/>
    <property type="molecule type" value="Genomic_DNA"/>
</dbReference>
<comment type="caution">
    <text evidence="6">The sequence shown here is derived from an EMBL/GenBank/DDBJ whole genome shotgun (WGS) entry which is preliminary data.</text>
</comment>
<dbReference type="PANTHER" id="PTHR10288">
    <property type="entry name" value="KH DOMAIN CONTAINING RNA BINDING PROTEIN"/>
    <property type="match status" value="1"/>
</dbReference>
<dbReference type="SUPFAM" id="SSF54791">
    <property type="entry name" value="Eukaryotic type KH-domain (KH-domain type I)"/>
    <property type="match status" value="2"/>
</dbReference>
<dbReference type="CDD" id="cd22459">
    <property type="entry name" value="KH-I_PEPPER_rpt1_like"/>
    <property type="match status" value="1"/>
</dbReference>
<feature type="domain" description="K Homology" evidence="5">
    <location>
        <begin position="305"/>
        <end position="469"/>
    </location>
</feature>
<dbReference type="Proteomes" id="UP001372338">
    <property type="component" value="Unassembled WGS sequence"/>
</dbReference>
<protein>
    <recommendedName>
        <fullName evidence="5">K Homology domain-containing protein</fullName>
    </recommendedName>
</protein>
<evidence type="ECO:0000313" key="6">
    <source>
        <dbReference type="EMBL" id="KAK7245394.1"/>
    </source>
</evidence>
<keyword evidence="1" id="KW-0677">Repeat</keyword>
<dbReference type="AlphaFoldDB" id="A0AAN9E369"/>
<dbReference type="PROSITE" id="PS50084">
    <property type="entry name" value="KH_TYPE_1"/>
    <property type="match status" value="2"/>
</dbReference>
<feature type="domain" description="K Homology" evidence="5">
    <location>
        <begin position="561"/>
        <end position="631"/>
    </location>
</feature>
<accession>A0AAN9E369</accession>
<evidence type="ECO:0000256" key="1">
    <source>
        <dbReference type="ARBA" id="ARBA00022737"/>
    </source>
</evidence>
<evidence type="ECO:0000313" key="7">
    <source>
        <dbReference type="Proteomes" id="UP001372338"/>
    </source>
</evidence>
<dbReference type="Pfam" id="PF00013">
    <property type="entry name" value="KH_1"/>
    <property type="match status" value="2"/>
</dbReference>
<dbReference type="GO" id="GO:0003723">
    <property type="term" value="F:RNA binding"/>
    <property type="evidence" value="ECO:0007669"/>
    <property type="project" value="UniProtKB-UniRule"/>
</dbReference>
<sequence length="657" mass="72637">MLHYLLHFLLLLRTTTNKVMAGEDGDGDDPGYLLPEDPYFFPSFDFDFDYNFDFDNNFGFPNIVHPDQHDAGNLVDGANPSGNRVDGRELGYLPTSPDFFEDLPSDRENVVTENEPRHPQQSDEQVAGNLVMNQNTNENYSASHNDVGDVPEEPGPSRFIHSDQGHSIDEFEFSHPEEHDADTIIEDANPSENIDHSSQEHINKEHHANVTGDFASSQHHAVGVFYQNLQDYPSLEHVPLESHFHGHELDAGYFAGNTNHPSQEHVSKEHHVEENVAGEFASSQLQGSENDSKRNETERWPGWPGQNVFRLLVPVSRVASLIGPKGAHVRQISEETKARIRVLKGPIGIPERVFVLTLGGKKLSLHLVLISAKEEPDRTIPPAIVGLLRIHKYVYSIKTDHSEMTSGVGRSVITRSLAYSHNLHSTYVIAYAITINLHLFALREDTVVEIRGEPAQVHKAVELVALFLRKFLVDRSVVQLFEVEMQRHIPAPPPPAVGVPVFAPNHQYSVPYHPHGNYQYPPAALPAMDNHLHEGPPPAYATDASMGTHSSSVQPQQSVATKVTQYMQIPMSYAEAVIGAMGANISYIRGTSGASITVCETKGMQGEMTFEITGTLSEIQAAQVLVQNFMAGAASATPNQEEEGSSSAADHGHRDYI</sequence>